<protein>
    <submittedName>
        <fullName evidence="1">Uncharacterized protein</fullName>
    </submittedName>
</protein>
<keyword evidence="2" id="KW-1185">Reference proteome</keyword>
<name>A0ABP8KBF0_9ACTN</name>
<comment type="caution">
    <text evidence="1">The sequence shown here is derived from an EMBL/GenBank/DDBJ whole genome shotgun (WGS) entry which is preliminary data.</text>
</comment>
<dbReference type="Proteomes" id="UP001500635">
    <property type="component" value="Unassembled WGS sequence"/>
</dbReference>
<sequence length="124" mass="13126">MWEPPSGEETGIVIGAMVHSGTSEGVIDGTALLSIRLHLVLQEPECSVDLDCAVTFEFGECIGELAVAEAVEFARTEGLQYTLGYLRGGLADARRSVGLNAAMFPSVLPAELVEGFERSLSPKA</sequence>
<evidence type="ECO:0000313" key="1">
    <source>
        <dbReference type="EMBL" id="GAA4403694.1"/>
    </source>
</evidence>
<proteinExistence type="predicted"/>
<accession>A0ABP8KBF0</accession>
<evidence type="ECO:0000313" key="2">
    <source>
        <dbReference type="Proteomes" id="UP001500635"/>
    </source>
</evidence>
<organism evidence="1 2">
    <name type="scientific">Tsukamurella soli</name>
    <dbReference type="NCBI Taxonomy" id="644556"/>
    <lineage>
        <taxon>Bacteria</taxon>
        <taxon>Bacillati</taxon>
        <taxon>Actinomycetota</taxon>
        <taxon>Actinomycetes</taxon>
        <taxon>Mycobacteriales</taxon>
        <taxon>Tsukamurellaceae</taxon>
        <taxon>Tsukamurella</taxon>
    </lineage>
</organism>
<reference evidence="2" key="1">
    <citation type="journal article" date="2019" name="Int. J. Syst. Evol. Microbiol.">
        <title>The Global Catalogue of Microorganisms (GCM) 10K type strain sequencing project: providing services to taxonomists for standard genome sequencing and annotation.</title>
        <authorList>
            <consortium name="The Broad Institute Genomics Platform"/>
            <consortium name="The Broad Institute Genome Sequencing Center for Infectious Disease"/>
            <person name="Wu L."/>
            <person name="Ma J."/>
        </authorList>
    </citation>
    <scope>NUCLEOTIDE SEQUENCE [LARGE SCALE GENOMIC DNA]</scope>
    <source>
        <strain evidence="2">JCM 17688</strain>
    </source>
</reference>
<dbReference type="EMBL" id="BAABFR010000112">
    <property type="protein sequence ID" value="GAA4403694.1"/>
    <property type="molecule type" value="Genomic_DNA"/>
</dbReference>
<gene>
    <name evidence="1" type="ORF">GCM10023147_45450</name>
</gene>